<protein>
    <submittedName>
        <fullName evidence="9">Amino acid permease</fullName>
    </submittedName>
</protein>
<dbReference type="AlphaFoldDB" id="A0A4Y7XDR8"/>
<feature type="transmembrane region" description="Helical" evidence="7">
    <location>
        <begin position="349"/>
        <end position="372"/>
    </location>
</feature>
<dbReference type="FunFam" id="1.20.1740.10:FF:000001">
    <property type="entry name" value="Amino acid permease"/>
    <property type="match status" value="1"/>
</dbReference>
<evidence type="ECO:0000256" key="1">
    <source>
        <dbReference type="ARBA" id="ARBA00004141"/>
    </source>
</evidence>
<dbReference type="PANTHER" id="PTHR43495">
    <property type="entry name" value="GABA PERMEASE"/>
    <property type="match status" value="1"/>
</dbReference>
<dbReference type="PIRSF" id="PIRSF006060">
    <property type="entry name" value="AA_transporter"/>
    <property type="match status" value="1"/>
</dbReference>
<dbReference type="PANTHER" id="PTHR43495:SF5">
    <property type="entry name" value="GAMMA-AMINOBUTYRIC ACID PERMEASE"/>
    <property type="match status" value="1"/>
</dbReference>
<dbReference type="RefSeq" id="WP_134243802.1">
    <property type="nucleotide sequence ID" value="NZ_SNTY01000014.1"/>
</dbReference>
<feature type="transmembrane region" description="Helical" evidence="7">
    <location>
        <begin position="215"/>
        <end position="237"/>
    </location>
</feature>
<feature type="transmembrane region" description="Helical" evidence="7">
    <location>
        <begin position="58"/>
        <end position="82"/>
    </location>
</feature>
<feature type="transmembrane region" description="Helical" evidence="7">
    <location>
        <begin position="304"/>
        <end position="329"/>
    </location>
</feature>
<feature type="transmembrane region" description="Helical" evidence="7">
    <location>
        <begin position="447"/>
        <end position="465"/>
    </location>
</feature>
<dbReference type="Proteomes" id="UP000297834">
    <property type="component" value="Unassembled WGS sequence"/>
</dbReference>
<evidence type="ECO:0000313" key="9">
    <source>
        <dbReference type="EMBL" id="TEU29357.1"/>
    </source>
</evidence>
<dbReference type="PROSITE" id="PS00218">
    <property type="entry name" value="AMINO_ACID_PERMEASE_1"/>
    <property type="match status" value="1"/>
</dbReference>
<dbReference type="Pfam" id="PF00324">
    <property type="entry name" value="AA_permease"/>
    <property type="match status" value="1"/>
</dbReference>
<evidence type="ECO:0000256" key="4">
    <source>
        <dbReference type="ARBA" id="ARBA00022989"/>
    </source>
</evidence>
<gene>
    <name evidence="9" type="ORF">E2B99_04680</name>
</gene>
<evidence type="ECO:0000256" key="2">
    <source>
        <dbReference type="ARBA" id="ARBA00022448"/>
    </source>
</evidence>
<feature type="transmembrane region" description="Helical" evidence="7">
    <location>
        <begin position="258"/>
        <end position="279"/>
    </location>
</feature>
<dbReference type="Gene3D" id="1.20.1740.10">
    <property type="entry name" value="Amino acid/polyamine transporter I"/>
    <property type="match status" value="1"/>
</dbReference>
<keyword evidence="5 7" id="KW-0472">Membrane</keyword>
<dbReference type="InterPro" id="IPR004841">
    <property type="entry name" value="AA-permease/SLC12A_dom"/>
</dbReference>
<keyword evidence="3 7" id="KW-0812">Transmembrane</keyword>
<name>A0A4Y7XDR8_9GAMM</name>
<evidence type="ECO:0000313" key="10">
    <source>
        <dbReference type="Proteomes" id="UP000297834"/>
    </source>
</evidence>
<feature type="transmembrane region" description="Helical" evidence="7">
    <location>
        <begin position="420"/>
        <end position="441"/>
    </location>
</feature>
<dbReference type="GO" id="GO:0016020">
    <property type="term" value="C:membrane"/>
    <property type="evidence" value="ECO:0007669"/>
    <property type="project" value="UniProtKB-SubCell"/>
</dbReference>
<sequence>MNSSTPESFPQSQAQNQPTNHLKRSMQTRHLVMLSLGGAIGTGLFLNSGGVIAQTGPVGAMLAYFIGGIIAYLVMLCLGELAVHVPDSGAFSTYATRFINPATGYMIAWLYWLTWTATLGTEFTAAGILMQHWFPQVSVWIWCALFAVVIFLSNVFSTRVFAETEFFLAFIKVATVLIFIILGGCAVFGLMPAFMNGFQPAPLLHNLYAQGWFPNGLMPILVTMLAVNFAFSGMELIGVAAGETDNPGKTIPKAINAALLRLLIFFVGTIFIIAALIPFEQLGLTESPFVLVFERMGIPYAADIMNFVIITALLSTANSGLYAASRMMWSLSQQNMLPKTFGKLTRRGIPLNALMFSMIGGLASLLTSVFAAETIYTHLLSIAAFTMVVVWMSVAVSHYRFRKQFLAQGGQLHDLTYRAPFFPIVPIAAFVLCFITCLGMAFDPSLLGGLIGCLLFIAGCYASYYKWYAPA</sequence>
<dbReference type="GO" id="GO:0055085">
    <property type="term" value="P:transmembrane transport"/>
    <property type="evidence" value="ECO:0007669"/>
    <property type="project" value="InterPro"/>
</dbReference>
<evidence type="ECO:0000256" key="7">
    <source>
        <dbReference type="SAM" id="Phobius"/>
    </source>
</evidence>
<feature type="transmembrane region" description="Helical" evidence="7">
    <location>
        <begin position="133"/>
        <end position="155"/>
    </location>
</feature>
<keyword evidence="2" id="KW-0813">Transport</keyword>
<accession>A0A4Y7XDR8</accession>
<organism evidence="9 10">
    <name type="scientific">Alkanindiges illinoisensis</name>
    <dbReference type="NCBI Taxonomy" id="197183"/>
    <lineage>
        <taxon>Bacteria</taxon>
        <taxon>Pseudomonadati</taxon>
        <taxon>Pseudomonadota</taxon>
        <taxon>Gammaproteobacteria</taxon>
        <taxon>Moraxellales</taxon>
        <taxon>Moraxellaceae</taxon>
        <taxon>Alkanindiges</taxon>
    </lineage>
</organism>
<feature type="region of interest" description="Disordered" evidence="6">
    <location>
        <begin position="1"/>
        <end position="21"/>
    </location>
</feature>
<proteinExistence type="predicted"/>
<dbReference type="InterPro" id="IPR004840">
    <property type="entry name" value="Amino_acid_permease_CS"/>
</dbReference>
<feature type="transmembrane region" description="Helical" evidence="7">
    <location>
        <begin position="167"/>
        <end position="195"/>
    </location>
</feature>
<evidence type="ECO:0000259" key="8">
    <source>
        <dbReference type="Pfam" id="PF00324"/>
    </source>
</evidence>
<reference evidence="9 10" key="1">
    <citation type="submission" date="2019-03" db="EMBL/GenBank/DDBJ databases">
        <title>Alkanindiges illinoisensis: a potential pathogenic isolated from ascites of a gastric cancer patient with abdominal metastasis.</title>
        <authorList>
            <person name="Hu X."/>
            <person name="Yang B."/>
            <person name="Yan X."/>
            <person name="Lin L."/>
            <person name="Zhao H."/>
            <person name="Zhou F."/>
            <person name="Su B."/>
            <person name="Chen J."/>
            <person name="Rui Y."/>
            <person name="Wang Q."/>
            <person name="Zheng L."/>
        </authorList>
    </citation>
    <scope>NUCLEOTIDE SEQUENCE [LARGE SCALE GENOMIC DNA]</scope>
    <source>
        <strain evidence="9 10">NFYY 23406</strain>
    </source>
</reference>
<keyword evidence="10" id="KW-1185">Reference proteome</keyword>
<feature type="domain" description="Amino acid permease/ SLC12A" evidence="8">
    <location>
        <begin position="30"/>
        <end position="446"/>
    </location>
</feature>
<dbReference type="EMBL" id="SNTY01000014">
    <property type="protein sequence ID" value="TEU29357.1"/>
    <property type="molecule type" value="Genomic_DNA"/>
</dbReference>
<dbReference type="GO" id="GO:0006865">
    <property type="term" value="P:amino acid transport"/>
    <property type="evidence" value="ECO:0007669"/>
    <property type="project" value="InterPro"/>
</dbReference>
<evidence type="ECO:0000256" key="5">
    <source>
        <dbReference type="ARBA" id="ARBA00023136"/>
    </source>
</evidence>
<evidence type="ECO:0000256" key="3">
    <source>
        <dbReference type="ARBA" id="ARBA00022692"/>
    </source>
</evidence>
<comment type="subcellular location">
    <subcellularLocation>
        <location evidence="1">Membrane</location>
        <topology evidence="1">Multi-pass membrane protein</topology>
    </subcellularLocation>
</comment>
<feature type="transmembrane region" description="Helical" evidence="7">
    <location>
        <begin position="31"/>
        <end position="52"/>
    </location>
</feature>
<dbReference type="OrthoDB" id="5297508at2"/>
<feature type="transmembrane region" description="Helical" evidence="7">
    <location>
        <begin position="378"/>
        <end position="399"/>
    </location>
</feature>
<feature type="compositionally biased region" description="Polar residues" evidence="6">
    <location>
        <begin position="1"/>
        <end position="20"/>
    </location>
</feature>
<evidence type="ECO:0000256" key="6">
    <source>
        <dbReference type="SAM" id="MobiDB-lite"/>
    </source>
</evidence>
<keyword evidence="4 7" id="KW-1133">Transmembrane helix</keyword>
<comment type="caution">
    <text evidence="9">The sequence shown here is derived from an EMBL/GenBank/DDBJ whole genome shotgun (WGS) entry which is preliminary data.</text>
</comment>